<keyword evidence="2" id="KW-1185">Reference proteome</keyword>
<dbReference type="Proteomes" id="UP000075809">
    <property type="component" value="Unassembled WGS sequence"/>
</dbReference>
<dbReference type="AlphaFoldDB" id="A0A151WP60"/>
<reference evidence="1 2" key="1">
    <citation type="submission" date="2015-09" db="EMBL/GenBank/DDBJ databases">
        <title>Trachymyrmex zeteki WGS genome.</title>
        <authorList>
            <person name="Nygaard S."/>
            <person name="Hu H."/>
            <person name="Boomsma J."/>
            <person name="Zhang G."/>
        </authorList>
    </citation>
    <scope>NUCLEOTIDE SEQUENCE [LARGE SCALE GENOMIC DNA]</scope>
    <source>
        <strain evidence="1">Tzet28-1</strain>
        <tissue evidence="1">Whole body</tissue>
    </source>
</reference>
<name>A0A151WP60_9HYME</name>
<gene>
    <name evidence="1" type="ORF">ALC60_11275</name>
</gene>
<sequence length="108" mass="11971">MKKTYLKIHDNNKKSSTGGGAISWEYYDTFSNIFDSGRSVAMDNVLSSMTVIIENNEEINSDIQELSSLNRTSSESSNLIDKENIYIASCSSDGKETATHGTCKILLY</sequence>
<proteinExistence type="predicted"/>
<evidence type="ECO:0000313" key="2">
    <source>
        <dbReference type="Proteomes" id="UP000075809"/>
    </source>
</evidence>
<protein>
    <submittedName>
        <fullName evidence="1">Uncharacterized protein</fullName>
    </submittedName>
</protein>
<accession>A0A151WP60</accession>
<evidence type="ECO:0000313" key="1">
    <source>
        <dbReference type="EMBL" id="KYQ49654.1"/>
    </source>
</evidence>
<organism evidence="1 2">
    <name type="scientific">Mycetomoellerius zeteki</name>
    <dbReference type="NCBI Taxonomy" id="64791"/>
    <lineage>
        <taxon>Eukaryota</taxon>
        <taxon>Metazoa</taxon>
        <taxon>Ecdysozoa</taxon>
        <taxon>Arthropoda</taxon>
        <taxon>Hexapoda</taxon>
        <taxon>Insecta</taxon>
        <taxon>Pterygota</taxon>
        <taxon>Neoptera</taxon>
        <taxon>Endopterygota</taxon>
        <taxon>Hymenoptera</taxon>
        <taxon>Apocrita</taxon>
        <taxon>Aculeata</taxon>
        <taxon>Formicoidea</taxon>
        <taxon>Formicidae</taxon>
        <taxon>Myrmicinae</taxon>
        <taxon>Mycetomoellerius</taxon>
    </lineage>
</organism>
<dbReference type="EMBL" id="KQ982886">
    <property type="protein sequence ID" value="KYQ49654.1"/>
    <property type="molecule type" value="Genomic_DNA"/>
</dbReference>